<evidence type="ECO:0000256" key="1">
    <source>
        <dbReference type="SAM" id="Phobius"/>
    </source>
</evidence>
<reference evidence="2 3" key="1">
    <citation type="submission" date="2018-02" db="EMBL/GenBank/DDBJ databases">
        <title>The genomes of Aspergillus section Nigri reveals drivers in fungal speciation.</title>
        <authorList>
            <consortium name="DOE Joint Genome Institute"/>
            <person name="Vesth T.C."/>
            <person name="Nybo J."/>
            <person name="Theobald S."/>
            <person name="Brandl J."/>
            <person name="Frisvad J.C."/>
            <person name="Nielsen K.F."/>
            <person name="Lyhne E.K."/>
            <person name="Kogle M.E."/>
            <person name="Kuo A."/>
            <person name="Riley R."/>
            <person name="Clum A."/>
            <person name="Nolan M."/>
            <person name="Lipzen A."/>
            <person name="Salamov A."/>
            <person name="Henrissat B."/>
            <person name="Wiebenga A."/>
            <person name="De vries R.P."/>
            <person name="Grigoriev I.V."/>
            <person name="Mortensen U.H."/>
            <person name="Andersen M.R."/>
            <person name="Baker S.E."/>
        </authorList>
    </citation>
    <scope>NUCLEOTIDE SEQUENCE [LARGE SCALE GENOMIC DNA]</scope>
    <source>
        <strain evidence="2 3">CBS 121593</strain>
    </source>
</reference>
<dbReference type="OrthoDB" id="4365070at2759"/>
<evidence type="ECO:0000313" key="2">
    <source>
        <dbReference type="EMBL" id="RAK98051.1"/>
    </source>
</evidence>
<name>A0A395GR78_9EURO</name>
<dbReference type="GeneID" id="37220922"/>
<gene>
    <name evidence="2" type="ORF">BO80DRAFT_362514</name>
</gene>
<dbReference type="AlphaFoldDB" id="A0A395GR78"/>
<dbReference type="RefSeq" id="XP_025572379.1">
    <property type="nucleotide sequence ID" value="XM_025716057.1"/>
</dbReference>
<accession>A0A395GR78</accession>
<proteinExistence type="predicted"/>
<sequence length="56" mass="7060">VFLYLKNNNLYFYVNYKYLNNILIKIYYLSFFNLKILDRVLKIKSFLKMNIKNTYY</sequence>
<protein>
    <submittedName>
        <fullName evidence="2">Uncharacterized protein</fullName>
    </submittedName>
</protein>
<keyword evidence="1" id="KW-0472">Membrane</keyword>
<dbReference type="Proteomes" id="UP000249402">
    <property type="component" value="Unassembled WGS sequence"/>
</dbReference>
<keyword evidence="1" id="KW-1133">Transmembrane helix</keyword>
<organism evidence="2 3">
    <name type="scientific">Aspergillus ibericus CBS 121593</name>
    <dbReference type="NCBI Taxonomy" id="1448316"/>
    <lineage>
        <taxon>Eukaryota</taxon>
        <taxon>Fungi</taxon>
        <taxon>Dikarya</taxon>
        <taxon>Ascomycota</taxon>
        <taxon>Pezizomycotina</taxon>
        <taxon>Eurotiomycetes</taxon>
        <taxon>Eurotiomycetidae</taxon>
        <taxon>Eurotiales</taxon>
        <taxon>Aspergillaceae</taxon>
        <taxon>Aspergillus</taxon>
        <taxon>Aspergillus subgen. Circumdati</taxon>
    </lineage>
</organism>
<keyword evidence="1" id="KW-0812">Transmembrane</keyword>
<dbReference type="EMBL" id="KZ824457">
    <property type="protein sequence ID" value="RAK98051.1"/>
    <property type="molecule type" value="Genomic_DNA"/>
</dbReference>
<feature type="transmembrane region" description="Helical" evidence="1">
    <location>
        <begin position="18"/>
        <end position="37"/>
    </location>
</feature>
<evidence type="ECO:0000313" key="3">
    <source>
        <dbReference type="Proteomes" id="UP000249402"/>
    </source>
</evidence>
<keyword evidence="3" id="KW-1185">Reference proteome</keyword>
<dbReference type="VEuPathDB" id="FungiDB:BO80DRAFT_362514"/>
<feature type="non-terminal residue" evidence="2">
    <location>
        <position position="1"/>
    </location>
</feature>